<organism evidence="2 3">
    <name type="scientific">Shewanella psychrophila</name>
    <dbReference type="NCBI Taxonomy" id="225848"/>
    <lineage>
        <taxon>Bacteria</taxon>
        <taxon>Pseudomonadati</taxon>
        <taxon>Pseudomonadota</taxon>
        <taxon>Gammaproteobacteria</taxon>
        <taxon>Alteromonadales</taxon>
        <taxon>Shewanellaceae</taxon>
        <taxon>Shewanella</taxon>
    </lineage>
</organism>
<dbReference type="PANTHER" id="PTHR43968">
    <property type="match status" value="1"/>
</dbReference>
<keyword evidence="3" id="KW-1185">Reference proteome</keyword>
<dbReference type="InterPro" id="IPR036249">
    <property type="entry name" value="Thioredoxin-like_sf"/>
</dbReference>
<feature type="domain" description="GST N-terminal" evidence="1">
    <location>
        <begin position="1"/>
        <end position="79"/>
    </location>
</feature>
<dbReference type="CDD" id="cd03049">
    <property type="entry name" value="GST_N_3"/>
    <property type="match status" value="1"/>
</dbReference>
<dbReference type="CDD" id="cd03205">
    <property type="entry name" value="GST_C_6"/>
    <property type="match status" value="1"/>
</dbReference>
<dbReference type="PANTHER" id="PTHR43968:SF6">
    <property type="entry name" value="GLUTATHIONE S-TRANSFERASE OMEGA"/>
    <property type="match status" value="1"/>
</dbReference>
<dbReference type="PROSITE" id="PS50404">
    <property type="entry name" value="GST_NTER"/>
    <property type="match status" value="1"/>
</dbReference>
<dbReference type="STRING" id="225848.Sps_04572"/>
<reference evidence="2 3" key="1">
    <citation type="submission" date="2016-03" db="EMBL/GenBank/DDBJ databases">
        <title>Complete genome sequence of Shewanella psychrophila WP2, a deep sea bacterium isolated from west Pacific sediment.</title>
        <authorList>
            <person name="Xu G."/>
            <person name="Jian H."/>
        </authorList>
    </citation>
    <scope>NUCLEOTIDE SEQUENCE [LARGE SCALE GENOMIC DNA]</scope>
    <source>
        <strain evidence="2 3">WP2</strain>
    </source>
</reference>
<dbReference type="Gene3D" id="1.20.1050.10">
    <property type="match status" value="1"/>
</dbReference>
<dbReference type="Pfam" id="PF13409">
    <property type="entry name" value="GST_N_2"/>
    <property type="match status" value="1"/>
</dbReference>
<dbReference type="OrthoDB" id="8634103at2"/>
<dbReference type="InterPro" id="IPR036282">
    <property type="entry name" value="Glutathione-S-Trfase_C_sf"/>
</dbReference>
<dbReference type="SUPFAM" id="SSF52833">
    <property type="entry name" value="Thioredoxin-like"/>
    <property type="match status" value="1"/>
</dbReference>
<evidence type="ECO:0000313" key="3">
    <source>
        <dbReference type="Proteomes" id="UP000189545"/>
    </source>
</evidence>
<dbReference type="RefSeq" id="WP_077754520.1">
    <property type="nucleotide sequence ID" value="NZ_CP014782.1"/>
</dbReference>
<accession>A0A1S6HVR2</accession>
<protein>
    <submittedName>
        <fullName evidence="2">Glutathione S-transferase</fullName>
        <ecNumber evidence="2">2.5.1.18</ecNumber>
    </submittedName>
</protein>
<dbReference type="Gene3D" id="3.40.30.10">
    <property type="entry name" value="Glutaredoxin"/>
    <property type="match status" value="1"/>
</dbReference>
<dbReference type="EC" id="2.5.1.18" evidence="2"/>
<proteinExistence type="predicted"/>
<dbReference type="GO" id="GO:0004364">
    <property type="term" value="F:glutathione transferase activity"/>
    <property type="evidence" value="ECO:0007669"/>
    <property type="project" value="UniProtKB-EC"/>
</dbReference>
<sequence>MKLFYSDASPYSRCVRLVIRHLGISGVDEIMTNPMDNGEDLLEINPLGKIPCLQLNDGAPLFDSEVILRYLDSEFGEDQLFGFRGHNWIAESHFSLIKGLIDSAVSLSQEQMREEEGKRSPFWTGRFEQALLRGLQHIEQTGLAVSPGLTIHQICLGCLLGYIDFRHGELEWRKVAPALAVWLSDFEHLPAMKATRPS</sequence>
<evidence type="ECO:0000259" key="1">
    <source>
        <dbReference type="PROSITE" id="PS50404"/>
    </source>
</evidence>
<dbReference type="GO" id="GO:0005737">
    <property type="term" value="C:cytoplasm"/>
    <property type="evidence" value="ECO:0007669"/>
    <property type="project" value="TreeGrafter"/>
</dbReference>
<name>A0A1S6HVR2_9GAMM</name>
<keyword evidence="2" id="KW-0808">Transferase</keyword>
<dbReference type="KEGG" id="spsw:Sps_04572"/>
<dbReference type="EMBL" id="CP014782">
    <property type="protein sequence ID" value="AQS39657.1"/>
    <property type="molecule type" value="Genomic_DNA"/>
</dbReference>
<dbReference type="InterPro" id="IPR050983">
    <property type="entry name" value="GST_Omega/HSP26"/>
</dbReference>
<dbReference type="AlphaFoldDB" id="A0A1S6HVR2"/>
<dbReference type="InterPro" id="IPR004045">
    <property type="entry name" value="Glutathione_S-Trfase_N"/>
</dbReference>
<evidence type="ECO:0000313" key="2">
    <source>
        <dbReference type="EMBL" id="AQS39657.1"/>
    </source>
</evidence>
<dbReference type="SUPFAM" id="SSF47616">
    <property type="entry name" value="GST C-terminal domain-like"/>
    <property type="match status" value="1"/>
</dbReference>
<dbReference type="Proteomes" id="UP000189545">
    <property type="component" value="Chromosome"/>
</dbReference>
<gene>
    <name evidence="2" type="ORF">Sps_04572</name>
</gene>